<dbReference type="EMBL" id="QBUD01000010">
    <property type="protein sequence ID" value="PUB12417.1"/>
    <property type="molecule type" value="Genomic_DNA"/>
</dbReference>
<evidence type="ECO:0000313" key="2">
    <source>
        <dbReference type="Proteomes" id="UP000244523"/>
    </source>
</evidence>
<comment type="caution">
    <text evidence="1">The sequence shown here is derived from an EMBL/GenBank/DDBJ whole genome shotgun (WGS) entry which is preliminary data.</text>
</comment>
<gene>
    <name evidence="1" type="ORF">C8N45_11056</name>
</gene>
<dbReference type="AlphaFoldDB" id="A0A2T6KBY5"/>
<organism evidence="1 2">
    <name type="scientific">Yoonia sediminilitoris</name>
    <dbReference type="NCBI Taxonomy" id="1286148"/>
    <lineage>
        <taxon>Bacteria</taxon>
        <taxon>Pseudomonadati</taxon>
        <taxon>Pseudomonadota</taxon>
        <taxon>Alphaproteobacteria</taxon>
        <taxon>Rhodobacterales</taxon>
        <taxon>Paracoccaceae</taxon>
        <taxon>Yoonia</taxon>
    </lineage>
</organism>
<name>A0A2T6KBY5_9RHOB</name>
<dbReference type="RefSeq" id="WP_108387343.1">
    <property type="nucleotide sequence ID" value="NZ_QBUD01000010.1"/>
</dbReference>
<keyword evidence="2" id="KW-1185">Reference proteome</keyword>
<dbReference type="Proteomes" id="UP000244523">
    <property type="component" value="Unassembled WGS sequence"/>
</dbReference>
<evidence type="ECO:0000313" key="1">
    <source>
        <dbReference type="EMBL" id="PUB12417.1"/>
    </source>
</evidence>
<evidence type="ECO:0008006" key="3">
    <source>
        <dbReference type="Google" id="ProtNLM"/>
    </source>
</evidence>
<sequence>MTQTLASKLDKALPALRSETVAAPDARRIVQEAGVSGDEALRPQLRALAGSIRADTNRSVIYDALHGLWRLGEDPAFFLESAENHAANKWLAYYSILMLGRDPSDAHVAARLDEIAAQTTDNQIRGAIAQYGRSRYLRQRYARFTKLTSKVDFILNHFQGYWNPVLFEAGTDLSSDMPEAAWLEQELRALSQDAPEEVARLIHEADMSDLCPDPEMKSAWCTHMASLLAPEAGAALRARVATEDGGDDV</sequence>
<reference evidence="1 2" key="1">
    <citation type="submission" date="2018-04" db="EMBL/GenBank/DDBJ databases">
        <title>Genomic Encyclopedia of Archaeal and Bacterial Type Strains, Phase II (KMG-II): from individual species to whole genera.</title>
        <authorList>
            <person name="Goeker M."/>
        </authorList>
    </citation>
    <scope>NUCLEOTIDE SEQUENCE [LARGE SCALE GENOMIC DNA]</scope>
    <source>
        <strain evidence="1 2">DSM 29955</strain>
    </source>
</reference>
<proteinExistence type="predicted"/>
<accession>A0A2T6KBY5</accession>
<protein>
    <recommendedName>
        <fullName evidence="3">HEAT repeat protein</fullName>
    </recommendedName>
</protein>